<dbReference type="EMBL" id="PKSL01000038">
    <property type="protein sequence ID" value="POW11470.1"/>
    <property type="molecule type" value="Genomic_DNA"/>
</dbReference>
<comment type="subcellular location">
    <subcellularLocation>
        <location evidence="1">Membrane</location>
        <topology evidence="1">Multi-pass membrane protein</topology>
    </subcellularLocation>
</comment>
<dbReference type="VEuPathDB" id="FungiDB:PSHT_00847"/>
<evidence type="ECO:0000256" key="3">
    <source>
        <dbReference type="ARBA" id="ARBA00022989"/>
    </source>
</evidence>
<feature type="transmembrane region" description="Helical" evidence="6">
    <location>
        <begin position="187"/>
        <end position="204"/>
    </location>
</feature>
<dbReference type="VEuPathDB" id="FungiDB:PSTT_05252"/>
<protein>
    <submittedName>
        <fullName evidence="7">Uncharacterized protein</fullName>
    </submittedName>
</protein>
<evidence type="ECO:0000313" key="8">
    <source>
        <dbReference type="Proteomes" id="UP000239156"/>
    </source>
</evidence>
<dbReference type="GO" id="GO:0055038">
    <property type="term" value="C:recycling endosome membrane"/>
    <property type="evidence" value="ECO:0007669"/>
    <property type="project" value="TreeGrafter"/>
</dbReference>
<dbReference type="Proteomes" id="UP000239156">
    <property type="component" value="Unassembled WGS sequence"/>
</dbReference>
<evidence type="ECO:0000256" key="4">
    <source>
        <dbReference type="ARBA" id="ARBA00023136"/>
    </source>
</evidence>
<dbReference type="InterPro" id="IPR007273">
    <property type="entry name" value="SCAMP"/>
</dbReference>
<feature type="transmembrane region" description="Helical" evidence="6">
    <location>
        <begin position="110"/>
        <end position="131"/>
    </location>
</feature>
<keyword evidence="4 6" id="KW-0472">Membrane</keyword>
<dbReference type="Pfam" id="PF04144">
    <property type="entry name" value="SCAMP"/>
    <property type="match status" value="1"/>
</dbReference>
<feature type="region of interest" description="Disordered" evidence="5">
    <location>
        <begin position="1"/>
        <end position="69"/>
    </location>
</feature>
<feature type="compositionally biased region" description="Low complexity" evidence="5">
    <location>
        <begin position="52"/>
        <end position="66"/>
    </location>
</feature>
<organism evidence="7 8">
    <name type="scientific">Puccinia striiformis</name>
    <dbReference type="NCBI Taxonomy" id="27350"/>
    <lineage>
        <taxon>Eukaryota</taxon>
        <taxon>Fungi</taxon>
        <taxon>Dikarya</taxon>
        <taxon>Basidiomycota</taxon>
        <taxon>Pucciniomycotina</taxon>
        <taxon>Pucciniomycetes</taxon>
        <taxon>Pucciniales</taxon>
        <taxon>Pucciniaceae</taxon>
        <taxon>Puccinia</taxon>
    </lineage>
</organism>
<accession>A0A2S4VPZ4</accession>
<dbReference type="PANTHER" id="PTHR10687:SF90">
    <property type="entry name" value="SECRETORY CARRIER MEMBRANE PROTEIN"/>
    <property type="match status" value="1"/>
</dbReference>
<gene>
    <name evidence="7" type="ORF">PSTT_05252</name>
</gene>
<reference evidence="7" key="1">
    <citation type="submission" date="2017-12" db="EMBL/GenBank/DDBJ databases">
        <title>Gene loss provides genomic basis for host adaptation in cereal stripe rust fungi.</title>
        <authorList>
            <person name="Xia C."/>
        </authorList>
    </citation>
    <scope>NUCLEOTIDE SEQUENCE [LARGE SCALE GENOMIC DNA]</scope>
    <source>
        <strain evidence="7">93-210</strain>
    </source>
</reference>
<evidence type="ECO:0000256" key="1">
    <source>
        <dbReference type="ARBA" id="ARBA00004141"/>
    </source>
</evidence>
<evidence type="ECO:0000256" key="2">
    <source>
        <dbReference type="ARBA" id="ARBA00022692"/>
    </source>
</evidence>
<feature type="compositionally biased region" description="Basic and acidic residues" evidence="5">
    <location>
        <begin position="1"/>
        <end position="19"/>
    </location>
</feature>
<feature type="transmembrane region" description="Helical" evidence="6">
    <location>
        <begin position="246"/>
        <end position="269"/>
    </location>
</feature>
<feature type="transmembrane region" description="Helical" evidence="6">
    <location>
        <begin position="216"/>
        <end position="234"/>
    </location>
</feature>
<evidence type="ECO:0000256" key="5">
    <source>
        <dbReference type="SAM" id="MobiDB-lite"/>
    </source>
</evidence>
<keyword evidence="3 6" id="KW-1133">Transmembrane helix</keyword>
<comment type="caution">
    <text evidence="7">The sequence shown here is derived from an EMBL/GenBank/DDBJ whole genome shotgun (WGS) entry which is preliminary data.</text>
</comment>
<dbReference type="GO" id="GO:0015031">
    <property type="term" value="P:protein transport"/>
    <property type="evidence" value="ECO:0007669"/>
    <property type="project" value="InterPro"/>
</dbReference>
<dbReference type="GO" id="GO:0032588">
    <property type="term" value="C:trans-Golgi network membrane"/>
    <property type="evidence" value="ECO:0007669"/>
    <property type="project" value="TreeGrafter"/>
</dbReference>
<name>A0A2S4VPZ4_9BASI</name>
<dbReference type="AlphaFoldDB" id="A0A2S4VPZ4"/>
<evidence type="ECO:0000313" key="7">
    <source>
        <dbReference type="EMBL" id="POW11470.1"/>
    </source>
</evidence>
<sequence length="305" mass="33786">MAGHHDNPFQDPSKEHHGLDGNPFEDPSIQGALGSHAAYEESTGGYGLDQHSSSLPGTSTTTVVSGRSDDTAARLAEIKRKEAELEHRERTLGSREEQVKNYGKNNWPPLLAFLFILPSSTYLGSLIQYLFLQNSYPLFYHEIHEEIPFEKRSDVTTIYRGWLFLVIVLGWNMITSILLLTSGASNGGADLGSVITIFSFLLWYRPVYNAYAKEHSIFYLLYFGIPGTGSAGLINTISAFGRGSIITGIFGIIATVGWAILSLGNAWMWKAVWKHWHDKGHTFDQAKSEFATSGLKAYFGSGNRV</sequence>
<feature type="transmembrane region" description="Helical" evidence="6">
    <location>
        <begin position="161"/>
        <end position="180"/>
    </location>
</feature>
<evidence type="ECO:0000256" key="6">
    <source>
        <dbReference type="SAM" id="Phobius"/>
    </source>
</evidence>
<keyword evidence="8" id="KW-1185">Reference proteome</keyword>
<proteinExistence type="predicted"/>
<keyword evidence="2 6" id="KW-0812">Transmembrane</keyword>
<dbReference type="PANTHER" id="PTHR10687">
    <property type="entry name" value="SECRETORY CARRIER-ASSOCIATED MEMBRANE PROTEIN SCAMP"/>
    <property type="match status" value="1"/>
</dbReference>